<reference evidence="1 2" key="1">
    <citation type="journal article" date="2024" name="Commun. Biol.">
        <title>Comparative genomic analysis of thermophilic fungi reveals convergent evolutionary adaptations and gene losses.</title>
        <authorList>
            <person name="Steindorff A.S."/>
            <person name="Aguilar-Pontes M.V."/>
            <person name="Robinson A.J."/>
            <person name="Andreopoulos B."/>
            <person name="LaButti K."/>
            <person name="Kuo A."/>
            <person name="Mondo S."/>
            <person name="Riley R."/>
            <person name="Otillar R."/>
            <person name="Haridas S."/>
            <person name="Lipzen A."/>
            <person name="Grimwood J."/>
            <person name="Schmutz J."/>
            <person name="Clum A."/>
            <person name="Reid I.D."/>
            <person name="Moisan M.C."/>
            <person name="Butler G."/>
            <person name="Nguyen T.T.M."/>
            <person name="Dewar K."/>
            <person name="Conant G."/>
            <person name="Drula E."/>
            <person name="Henrissat B."/>
            <person name="Hansel C."/>
            <person name="Singer S."/>
            <person name="Hutchinson M.I."/>
            <person name="de Vries R.P."/>
            <person name="Natvig D.O."/>
            <person name="Powell A.J."/>
            <person name="Tsang A."/>
            <person name="Grigoriev I.V."/>
        </authorList>
    </citation>
    <scope>NUCLEOTIDE SEQUENCE [LARGE SCALE GENOMIC DNA]</scope>
    <source>
        <strain evidence="1 2">CBS 494.80</strain>
    </source>
</reference>
<organism evidence="1 2">
    <name type="scientific">Oculimacula yallundae</name>
    <dbReference type="NCBI Taxonomy" id="86028"/>
    <lineage>
        <taxon>Eukaryota</taxon>
        <taxon>Fungi</taxon>
        <taxon>Dikarya</taxon>
        <taxon>Ascomycota</taxon>
        <taxon>Pezizomycotina</taxon>
        <taxon>Leotiomycetes</taxon>
        <taxon>Helotiales</taxon>
        <taxon>Ploettnerulaceae</taxon>
        <taxon>Oculimacula</taxon>
    </lineage>
</organism>
<gene>
    <name evidence="1" type="ORF">VTL71DRAFT_4372</name>
</gene>
<accession>A0ABR4C480</accession>
<comment type="caution">
    <text evidence="1">The sequence shown here is derived from an EMBL/GenBank/DDBJ whole genome shotgun (WGS) entry which is preliminary data.</text>
</comment>
<name>A0ABR4C480_9HELO</name>
<proteinExistence type="predicted"/>
<evidence type="ECO:0000313" key="1">
    <source>
        <dbReference type="EMBL" id="KAL2063878.1"/>
    </source>
</evidence>
<keyword evidence="2" id="KW-1185">Reference proteome</keyword>
<dbReference type="EMBL" id="JAZHXI010000014">
    <property type="protein sequence ID" value="KAL2063878.1"/>
    <property type="molecule type" value="Genomic_DNA"/>
</dbReference>
<protein>
    <submittedName>
        <fullName evidence="1">Uncharacterized protein</fullName>
    </submittedName>
</protein>
<evidence type="ECO:0000313" key="2">
    <source>
        <dbReference type="Proteomes" id="UP001595075"/>
    </source>
</evidence>
<dbReference type="Proteomes" id="UP001595075">
    <property type="component" value="Unassembled WGS sequence"/>
</dbReference>
<sequence>MQGRGTDLKFAHCMTSTHATGKSSAKSGCHSRVRPRVRSVCIRVVFWSELHGQGCGEQLHEKKIVQGVQRNE</sequence>